<feature type="transmembrane region" description="Helical" evidence="5">
    <location>
        <begin position="97"/>
        <end position="117"/>
    </location>
</feature>
<comment type="subcellular location">
    <subcellularLocation>
        <location evidence="1">Membrane</location>
        <topology evidence="1">Multi-pass membrane protein</topology>
    </subcellularLocation>
</comment>
<dbReference type="PANTHER" id="PTHR11814">
    <property type="entry name" value="SULFATE TRANSPORTER"/>
    <property type="match status" value="1"/>
</dbReference>
<feature type="transmembrane region" description="Helical" evidence="5">
    <location>
        <begin position="200"/>
        <end position="220"/>
    </location>
</feature>
<keyword evidence="3 5" id="KW-1133">Transmembrane helix</keyword>
<feature type="transmembrane region" description="Helical" evidence="5">
    <location>
        <begin position="232"/>
        <end position="258"/>
    </location>
</feature>
<dbReference type="InterPro" id="IPR011547">
    <property type="entry name" value="SLC26A/SulP_dom"/>
</dbReference>
<evidence type="ECO:0000256" key="4">
    <source>
        <dbReference type="ARBA" id="ARBA00023136"/>
    </source>
</evidence>
<protein>
    <submittedName>
        <fullName evidence="7">High affinity sulphate transporter 1</fullName>
    </submittedName>
</protein>
<evidence type="ECO:0000259" key="6">
    <source>
        <dbReference type="PROSITE" id="PS50801"/>
    </source>
</evidence>
<feature type="domain" description="STAS" evidence="6">
    <location>
        <begin position="462"/>
        <end position="575"/>
    </location>
</feature>
<dbReference type="GO" id="GO:0055085">
    <property type="term" value="P:transmembrane transport"/>
    <property type="evidence" value="ECO:0007669"/>
    <property type="project" value="InterPro"/>
</dbReference>
<gene>
    <name evidence="7" type="ORF">SAMN04244579_04678</name>
</gene>
<keyword evidence="4 5" id="KW-0472">Membrane</keyword>
<dbReference type="NCBIfam" id="TIGR00815">
    <property type="entry name" value="sulP"/>
    <property type="match status" value="1"/>
</dbReference>
<feature type="transmembrane region" description="Helical" evidence="5">
    <location>
        <begin position="158"/>
        <end position="180"/>
    </location>
</feature>
<evidence type="ECO:0000256" key="2">
    <source>
        <dbReference type="ARBA" id="ARBA00022692"/>
    </source>
</evidence>
<dbReference type="InterPro" id="IPR036513">
    <property type="entry name" value="STAS_dom_sf"/>
</dbReference>
<feature type="transmembrane region" description="Helical" evidence="5">
    <location>
        <begin position="349"/>
        <end position="369"/>
    </location>
</feature>
<evidence type="ECO:0000256" key="5">
    <source>
        <dbReference type="SAM" id="Phobius"/>
    </source>
</evidence>
<dbReference type="Pfam" id="PF01740">
    <property type="entry name" value="STAS"/>
    <property type="match status" value="1"/>
</dbReference>
<dbReference type="GO" id="GO:0016020">
    <property type="term" value="C:membrane"/>
    <property type="evidence" value="ECO:0007669"/>
    <property type="project" value="UniProtKB-SubCell"/>
</dbReference>
<feature type="transmembrane region" description="Helical" evidence="5">
    <location>
        <begin position="123"/>
        <end position="146"/>
    </location>
</feature>
<dbReference type="EMBL" id="FNYO01000146">
    <property type="protein sequence ID" value="SEJ52298.1"/>
    <property type="molecule type" value="Genomic_DNA"/>
</dbReference>
<keyword evidence="2 5" id="KW-0812">Transmembrane</keyword>
<name>A0A1H6ZG48_9GAMM</name>
<dbReference type="InterPro" id="IPR001902">
    <property type="entry name" value="SLC26A/SulP_fam"/>
</dbReference>
<dbReference type="AlphaFoldDB" id="A0A1H6ZG48"/>
<organism evidence="7 8">
    <name type="scientific">Azotobacter beijerinckii</name>
    <dbReference type="NCBI Taxonomy" id="170623"/>
    <lineage>
        <taxon>Bacteria</taxon>
        <taxon>Pseudomonadati</taxon>
        <taxon>Pseudomonadota</taxon>
        <taxon>Gammaproteobacteria</taxon>
        <taxon>Pseudomonadales</taxon>
        <taxon>Pseudomonadaceae</taxon>
        <taxon>Azotobacter</taxon>
    </lineage>
</organism>
<dbReference type="RefSeq" id="WP_090903174.1">
    <property type="nucleotide sequence ID" value="NZ_FNYO01000146.1"/>
</dbReference>
<evidence type="ECO:0000313" key="7">
    <source>
        <dbReference type="EMBL" id="SEJ52298.1"/>
    </source>
</evidence>
<dbReference type="PROSITE" id="PS50801">
    <property type="entry name" value="STAS"/>
    <property type="match status" value="1"/>
</dbReference>
<feature type="transmembrane region" description="Helical" evidence="5">
    <location>
        <begin position="406"/>
        <end position="435"/>
    </location>
</feature>
<feature type="transmembrane region" description="Helical" evidence="5">
    <location>
        <begin position="43"/>
        <end position="60"/>
    </location>
</feature>
<accession>A0A1H6ZG48</accession>
<evidence type="ECO:0000313" key="8">
    <source>
        <dbReference type="Proteomes" id="UP000199005"/>
    </source>
</evidence>
<sequence length="585" mass="61858">MKRKGSDARNRFHGPWAHHGAPLYSRGRVRSFAPEWIRNYQHAWFKLDVIAGLTTAAVVIPKALAYATIAGLPVQVGLYTVLVPLLIYALLGTSRPLSVTTTTTLAILTGAALAEVVPSGEPAALVSAAATLVVLVGAILVLAGFLRLGFVANFISDPVLVGFKAGIGIVIVVDQIPKLLGIHIHKGSFLHNLRAIFEGIPQASLPTIALAVLMVAILVIMRRFVPRAPAPIVAVAAGIGVMSLFGLERFGVATVGFVPTGLPAVTLPDWQLLAQLWSAALGIALMSFTETIAAGRAFAQSDEPTLQPNRELVATGLANVGGALLGAMPAGGGTAQTAVNRIAGARTQLSGLVIAALALGTILLLAPLIGLMPHATLAAVVVVYSVGLIEPREFREILRVRRTEFVWALAAMGGVVLLGTLQGIVVAIIVSLVGLAHQVSDPPVYVLGRRPNSNVFLPRSDEHPEDERFPGLLLLRPEGRIFFANAARIGQKIRLLIAEARPQVVAIDLSSVFDLEYTALKMLIGAEKQMCEKGMTLWLVGLNPGVLAMVMHSPLGQTLGPERMFFNLEEAVARYEALSASVSPS</sequence>
<dbReference type="Proteomes" id="UP000199005">
    <property type="component" value="Unassembled WGS sequence"/>
</dbReference>
<evidence type="ECO:0000256" key="3">
    <source>
        <dbReference type="ARBA" id="ARBA00022989"/>
    </source>
</evidence>
<feature type="transmembrane region" description="Helical" evidence="5">
    <location>
        <begin position="66"/>
        <end position="90"/>
    </location>
</feature>
<evidence type="ECO:0000256" key="1">
    <source>
        <dbReference type="ARBA" id="ARBA00004141"/>
    </source>
</evidence>
<dbReference type="CDD" id="cd07042">
    <property type="entry name" value="STAS_SulP_like_sulfate_transporter"/>
    <property type="match status" value="1"/>
</dbReference>
<dbReference type="SUPFAM" id="SSF52091">
    <property type="entry name" value="SpoIIaa-like"/>
    <property type="match status" value="1"/>
</dbReference>
<feature type="transmembrane region" description="Helical" evidence="5">
    <location>
        <begin position="270"/>
        <end position="288"/>
    </location>
</feature>
<proteinExistence type="predicted"/>
<dbReference type="Pfam" id="PF00916">
    <property type="entry name" value="Sulfate_transp"/>
    <property type="match status" value="1"/>
</dbReference>
<dbReference type="InterPro" id="IPR002645">
    <property type="entry name" value="STAS_dom"/>
</dbReference>
<dbReference type="Gene3D" id="3.30.750.24">
    <property type="entry name" value="STAS domain"/>
    <property type="match status" value="1"/>
</dbReference>
<reference evidence="7 8" key="1">
    <citation type="submission" date="2016-10" db="EMBL/GenBank/DDBJ databases">
        <authorList>
            <person name="de Groot N.N."/>
        </authorList>
    </citation>
    <scope>NUCLEOTIDE SEQUENCE [LARGE SCALE GENOMIC DNA]</scope>
    <source>
        <strain evidence="7 8">DSM 1041</strain>
    </source>
</reference>
<dbReference type="STRING" id="170623.SAMN04244579_04678"/>